<sequence>MAYSIVQFFGEDIVYLAMMLAIPAHLLVVATFYKYRKTTFAASYFALSCSVLLSDAFMCATNVVFNLLIRTPMGPGIIMNGTETIILWDQTLYSTFSIIFRNVNQWALLTIAVNRFIFVSFPSRATNIWTTPVTVVSVIGQWGIGLLFGAMWRPSMRLVRDPTTGMEGVAPNVDEGKFWSAIIGVSNTGTIVVIFSLYIAMFCTVRAHKKRMSDMLGKNKGPQQNTNNADIKLAIQAVIFSLFLLPQVLMSVLVIVMPPPPMDRPMTEMPVSKTVTYITNHVTNANYYSTSFAMLVMTKTIREHVRKFIGGTAAETIRTDNRTSTMVRSNQLSRTNQTGRPTVVKAAL</sequence>
<dbReference type="PANTHER" id="PTHR22718">
    <property type="entry name" value="SERPENTINE RECEPTOR, CLASS X"/>
    <property type="match status" value="1"/>
</dbReference>
<evidence type="ECO:0000256" key="4">
    <source>
        <dbReference type="ARBA" id="ARBA00023136"/>
    </source>
</evidence>
<feature type="transmembrane region" description="Helical" evidence="5">
    <location>
        <begin position="178"/>
        <end position="205"/>
    </location>
</feature>
<evidence type="ECO:0000313" key="8">
    <source>
        <dbReference type="WBParaSite" id="PSAMB.scaffold799size41177.g8789.t1"/>
    </source>
</evidence>
<dbReference type="GO" id="GO:0016020">
    <property type="term" value="C:membrane"/>
    <property type="evidence" value="ECO:0007669"/>
    <property type="project" value="UniProtKB-SubCell"/>
</dbReference>
<dbReference type="GO" id="GO:0004930">
    <property type="term" value="F:G protein-coupled receptor activity"/>
    <property type="evidence" value="ECO:0007669"/>
    <property type="project" value="InterPro"/>
</dbReference>
<dbReference type="PANTHER" id="PTHR22718:SF11">
    <property type="entry name" value="7TM GPCR SERPENTINE RECEPTOR CLASS X (SRX) DOMAIN-CONTAINING PROTEIN"/>
    <property type="match status" value="1"/>
</dbReference>
<feature type="transmembrane region" description="Helical" evidence="5">
    <location>
        <begin position="233"/>
        <end position="257"/>
    </location>
</feature>
<evidence type="ECO:0000259" key="6">
    <source>
        <dbReference type="PROSITE" id="PS50262"/>
    </source>
</evidence>
<dbReference type="InterPro" id="IPR017452">
    <property type="entry name" value="GPCR_Rhodpsn_7TM"/>
</dbReference>
<dbReference type="AlphaFoldDB" id="A0A914XGT3"/>
<evidence type="ECO:0000313" key="7">
    <source>
        <dbReference type="Proteomes" id="UP000887566"/>
    </source>
</evidence>
<dbReference type="PROSITE" id="PS00237">
    <property type="entry name" value="G_PROTEIN_RECEP_F1_1"/>
    <property type="match status" value="1"/>
</dbReference>
<evidence type="ECO:0000256" key="5">
    <source>
        <dbReference type="SAM" id="Phobius"/>
    </source>
</evidence>
<dbReference type="WBParaSite" id="PSAMB.scaffold799size41177.g8789.t1">
    <property type="protein sequence ID" value="PSAMB.scaffold799size41177.g8789.t1"/>
    <property type="gene ID" value="PSAMB.scaffold799size41177.g8789"/>
</dbReference>
<evidence type="ECO:0000256" key="3">
    <source>
        <dbReference type="ARBA" id="ARBA00022989"/>
    </source>
</evidence>
<feature type="transmembrane region" description="Helical" evidence="5">
    <location>
        <begin position="277"/>
        <end position="297"/>
    </location>
</feature>
<dbReference type="PROSITE" id="PS50262">
    <property type="entry name" value="G_PROTEIN_RECEP_F1_2"/>
    <property type="match status" value="1"/>
</dbReference>
<proteinExistence type="predicted"/>
<feature type="transmembrane region" description="Helical" evidence="5">
    <location>
        <begin position="45"/>
        <end position="69"/>
    </location>
</feature>
<keyword evidence="7" id="KW-1185">Reference proteome</keyword>
<dbReference type="Proteomes" id="UP000887566">
    <property type="component" value="Unplaced"/>
</dbReference>
<dbReference type="SUPFAM" id="SSF81321">
    <property type="entry name" value="Family A G protein-coupled receptor-like"/>
    <property type="match status" value="1"/>
</dbReference>
<feature type="domain" description="G-protein coupled receptors family 1 profile" evidence="6">
    <location>
        <begin position="24"/>
        <end position="288"/>
    </location>
</feature>
<feature type="transmembrane region" description="Helical" evidence="5">
    <location>
        <begin position="133"/>
        <end position="152"/>
    </location>
</feature>
<keyword evidence="4 5" id="KW-0472">Membrane</keyword>
<protein>
    <submittedName>
        <fullName evidence="8">G-protein coupled receptors family 1 profile domain-containing protein</fullName>
    </submittedName>
</protein>
<reference evidence="8" key="1">
    <citation type="submission" date="2022-11" db="UniProtKB">
        <authorList>
            <consortium name="WormBaseParasite"/>
        </authorList>
    </citation>
    <scope>IDENTIFICATION</scope>
</reference>
<name>A0A914XGT3_9BILA</name>
<dbReference type="InterPro" id="IPR000276">
    <property type="entry name" value="GPCR_Rhodpsn"/>
</dbReference>
<feature type="transmembrane region" description="Helical" evidence="5">
    <location>
        <begin position="13"/>
        <end position="33"/>
    </location>
</feature>
<dbReference type="Gene3D" id="1.20.1070.10">
    <property type="entry name" value="Rhodopsin 7-helix transmembrane proteins"/>
    <property type="match status" value="1"/>
</dbReference>
<accession>A0A914XGT3</accession>
<comment type="subcellular location">
    <subcellularLocation>
        <location evidence="1">Membrane</location>
    </subcellularLocation>
</comment>
<keyword evidence="3 5" id="KW-1133">Transmembrane helix</keyword>
<organism evidence="7 8">
    <name type="scientific">Plectus sambesii</name>
    <dbReference type="NCBI Taxonomy" id="2011161"/>
    <lineage>
        <taxon>Eukaryota</taxon>
        <taxon>Metazoa</taxon>
        <taxon>Ecdysozoa</taxon>
        <taxon>Nematoda</taxon>
        <taxon>Chromadorea</taxon>
        <taxon>Plectida</taxon>
        <taxon>Plectina</taxon>
        <taxon>Plectoidea</taxon>
        <taxon>Plectidae</taxon>
        <taxon>Plectus</taxon>
    </lineage>
</organism>
<dbReference type="CDD" id="cd00637">
    <property type="entry name" value="7tm_classA_rhodopsin-like"/>
    <property type="match status" value="1"/>
</dbReference>
<evidence type="ECO:0000256" key="2">
    <source>
        <dbReference type="ARBA" id="ARBA00022692"/>
    </source>
</evidence>
<keyword evidence="2 5" id="KW-0812">Transmembrane</keyword>
<evidence type="ECO:0000256" key="1">
    <source>
        <dbReference type="ARBA" id="ARBA00004370"/>
    </source>
</evidence>